<organism evidence="2 3">
    <name type="scientific">Natronorubrum sulfidifaciens JCM 14089</name>
    <dbReference type="NCBI Taxonomy" id="1230460"/>
    <lineage>
        <taxon>Archaea</taxon>
        <taxon>Methanobacteriati</taxon>
        <taxon>Methanobacteriota</taxon>
        <taxon>Stenosarchaea group</taxon>
        <taxon>Halobacteria</taxon>
        <taxon>Halobacteriales</taxon>
        <taxon>Natrialbaceae</taxon>
        <taxon>Natronorubrum</taxon>
    </lineage>
</organism>
<dbReference type="RefSeq" id="WP_008162913.1">
    <property type="nucleotide sequence ID" value="NZ_AOHX01000039.1"/>
</dbReference>
<comment type="caution">
    <text evidence="2">The sequence shown here is derived from an EMBL/GenBank/DDBJ whole genome shotgun (WGS) entry which is preliminary data.</text>
</comment>
<proteinExistence type="predicted"/>
<gene>
    <name evidence="2" type="ORF">C495_11194</name>
</gene>
<evidence type="ECO:0000313" key="3">
    <source>
        <dbReference type="Proteomes" id="UP000011661"/>
    </source>
</evidence>
<dbReference type="PATRIC" id="fig|1230460.4.peg.2274"/>
<dbReference type="AlphaFoldDB" id="L9W4T1"/>
<evidence type="ECO:0008006" key="4">
    <source>
        <dbReference type="Google" id="ProtNLM"/>
    </source>
</evidence>
<keyword evidence="3" id="KW-1185">Reference proteome</keyword>
<feature type="region of interest" description="Disordered" evidence="1">
    <location>
        <begin position="208"/>
        <end position="284"/>
    </location>
</feature>
<dbReference type="STRING" id="1230460.C495_11194"/>
<reference evidence="2 3" key="1">
    <citation type="journal article" date="2014" name="PLoS Genet.">
        <title>Phylogenetically driven sequencing of extremely halophilic archaea reveals strategies for static and dynamic osmo-response.</title>
        <authorList>
            <person name="Becker E.A."/>
            <person name="Seitzer P.M."/>
            <person name="Tritt A."/>
            <person name="Larsen D."/>
            <person name="Krusor M."/>
            <person name="Yao A.I."/>
            <person name="Wu D."/>
            <person name="Madern D."/>
            <person name="Eisen J.A."/>
            <person name="Darling A.E."/>
            <person name="Facciotti M.T."/>
        </authorList>
    </citation>
    <scope>NUCLEOTIDE SEQUENCE [LARGE SCALE GENOMIC DNA]</scope>
    <source>
        <strain evidence="2 3">JCM 14089</strain>
    </source>
</reference>
<dbReference type="Proteomes" id="UP000011661">
    <property type="component" value="Unassembled WGS sequence"/>
</dbReference>
<feature type="compositionally biased region" description="Basic and acidic residues" evidence="1">
    <location>
        <begin position="241"/>
        <end position="258"/>
    </location>
</feature>
<evidence type="ECO:0000256" key="1">
    <source>
        <dbReference type="SAM" id="MobiDB-lite"/>
    </source>
</evidence>
<sequence>MPPLDLHAFVSRSAVVVDSTPPATKRDTRLWLIDPFLETLGWTVHADSCVTDTTVDETPLEYVCSVGGIPALFVAVEAFDDSLNKSRAVALLEAMAWTGVDRAIYTNGRDFLLLAGTTDIEQLACRRAALPDHEPALTHYSRDASARRLKRHSREFVARQLAVDRPTLVETISAELMAATEQGDAYRTEFESATDRFLEQLVASFADTGDDQPAGALESDTDTAVSVQFSEREISDDDSEAADRRPEPPADSEPPREDADGESTAESATPIGVDDSRANGDATVDDDTEYVVRFFNDRGSIGAIGHSSSDQALHSAAAYLFDRGLSGLSVPWQLDDAADDQAVLNDSPTHPDGTSMIAPQQLSNGLYLETGGTVDERAARVEALAARAGLRAMLTGDWERA</sequence>
<dbReference type="OrthoDB" id="330911at2157"/>
<accession>L9W4T1</accession>
<name>L9W4T1_9EURY</name>
<evidence type="ECO:0000313" key="2">
    <source>
        <dbReference type="EMBL" id="ELY44464.1"/>
    </source>
</evidence>
<dbReference type="EMBL" id="AOHX01000039">
    <property type="protein sequence ID" value="ELY44464.1"/>
    <property type="molecule type" value="Genomic_DNA"/>
</dbReference>
<protein>
    <recommendedName>
        <fullName evidence="4">Type I restriction enzyme R protein N-terminal domain-containing protein</fullName>
    </recommendedName>
</protein>
<dbReference type="eggNOG" id="arCOG04450">
    <property type="taxonomic scope" value="Archaea"/>
</dbReference>